<evidence type="ECO:0000256" key="7">
    <source>
        <dbReference type="ARBA" id="ARBA00023125"/>
    </source>
</evidence>
<dbReference type="RefSeq" id="XP_031420289.1">
    <property type="nucleotide sequence ID" value="XM_031564429.2"/>
</dbReference>
<dbReference type="CTD" id="7026"/>
<evidence type="ECO:0000259" key="13">
    <source>
        <dbReference type="PROSITE" id="PS51030"/>
    </source>
</evidence>
<dbReference type="PRINTS" id="PR00047">
    <property type="entry name" value="STROIDFINGER"/>
</dbReference>
<dbReference type="Gene3D" id="1.10.565.10">
    <property type="entry name" value="Retinoid X Receptor"/>
    <property type="match status" value="1"/>
</dbReference>
<dbReference type="CDD" id="cd06948">
    <property type="entry name" value="NR_LBD_COUP-TF"/>
    <property type="match status" value="1"/>
</dbReference>
<evidence type="ECO:0000256" key="3">
    <source>
        <dbReference type="ARBA" id="ARBA00022723"/>
    </source>
</evidence>
<dbReference type="AlphaFoldDB" id="A0A6P8F5Q1"/>
<dbReference type="Proteomes" id="UP000515152">
    <property type="component" value="Chromosome 3"/>
</dbReference>
<organism evidence="15 16">
    <name type="scientific">Clupea harengus</name>
    <name type="common">Atlantic herring</name>
    <dbReference type="NCBI Taxonomy" id="7950"/>
    <lineage>
        <taxon>Eukaryota</taxon>
        <taxon>Metazoa</taxon>
        <taxon>Chordata</taxon>
        <taxon>Craniata</taxon>
        <taxon>Vertebrata</taxon>
        <taxon>Euteleostomi</taxon>
        <taxon>Actinopterygii</taxon>
        <taxon>Neopterygii</taxon>
        <taxon>Teleostei</taxon>
        <taxon>Clupei</taxon>
        <taxon>Clupeiformes</taxon>
        <taxon>Clupeoidei</taxon>
        <taxon>Clupeidae</taxon>
        <taxon>Clupea</taxon>
    </lineage>
</organism>
<feature type="domain" description="NR LBD" evidence="14">
    <location>
        <begin position="188"/>
        <end position="435"/>
    </location>
</feature>
<reference evidence="16" key="1">
    <citation type="submission" date="2025-08" db="UniProtKB">
        <authorList>
            <consortium name="RefSeq"/>
        </authorList>
    </citation>
    <scope>IDENTIFICATION</scope>
</reference>
<protein>
    <submittedName>
        <fullName evidence="16">COUP transcription factor 2 isoform X1</fullName>
    </submittedName>
</protein>
<dbReference type="PRINTS" id="PR01282">
    <property type="entry name" value="COUPTNFACTOR"/>
</dbReference>
<keyword evidence="6 11" id="KW-0805">Transcription regulation</keyword>
<evidence type="ECO:0000256" key="10">
    <source>
        <dbReference type="ARBA" id="ARBA00023242"/>
    </source>
</evidence>
<sequence length="446" mass="49804">MAMVVWRGSQDDVADTQGTLSSQGQGGLSLPNPQPGQLNLTASQIAPPTPHTPVQGPPNNTAQSTPTNQTQSQPEKQQPQHIECVVCGDKSSGKHYGQFTCEGCKSFFKRSVRRNLTYTCRANRTCPIDQHHRNQCQYCRLKKCLKVGMRREVSLFTAAVQRGRMPPTQPHHGQFALTNGDPLHCHSYLSGYISLLLRAEPYPTSRYGSQCMQPNNIMGIENICELAARMLFSAVEWARNIPFFPDLQITDQVALLRLTWSELFVLNAAQCSMPLHVAPLLAAAGLHASPMSADRVVAFMDHIRIFQEQVEKLKALHVDSAEYSCLKAIVLFTTDLQWKITCFSNTTLYNLSNATNACGLSDVAHVESLQEKSQCALEEYVRSQYPNQPTRFGKLLLRLPSLRTVSSSVIEQLFFVRLVGKTPIETLIRDMLLSGSSFNWPYMSIQ</sequence>
<dbReference type="Pfam" id="PF00104">
    <property type="entry name" value="Hormone_recep"/>
    <property type="match status" value="1"/>
</dbReference>
<evidence type="ECO:0000256" key="12">
    <source>
        <dbReference type="SAM" id="MobiDB-lite"/>
    </source>
</evidence>
<feature type="compositionally biased region" description="Low complexity" evidence="12">
    <location>
        <begin position="52"/>
        <end position="80"/>
    </location>
</feature>
<dbReference type="PRINTS" id="PR00398">
    <property type="entry name" value="STRDHORMONER"/>
</dbReference>
<keyword evidence="8 11" id="KW-0804">Transcription</keyword>
<dbReference type="InterPro" id="IPR013088">
    <property type="entry name" value="Znf_NHR/GATA"/>
</dbReference>
<keyword evidence="7 11" id="KW-0238">DNA-binding</keyword>
<dbReference type="PANTHER" id="PTHR24083">
    <property type="entry name" value="NUCLEAR HORMONE RECEPTOR"/>
    <property type="match status" value="1"/>
</dbReference>
<dbReference type="OrthoDB" id="5873264at2759"/>
<comment type="similarity">
    <text evidence="2">Belongs to the nuclear hormone receptor family. NR2 subfamily.</text>
</comment>
<comment type="subcellular location">
    <subcellularLocation>
        <location evidence="1 11">Nucleus</location>
    </subcellularLocation>
</comment>
<feature type="domain" description="Nuclear receptor" evidence="13">
    <location>
        <begin position="81"/>
        <end position="156"/>
    </location>
</feature>
<feature type="compositionally biased region" description="Polar residues" evidence="12">
    <location>
        <begin position="35"/>
        <end position="46"/>
    </location>
</feature>
<keyword evidence="10 11" id="KW-0539">Nucleus</keyword>
<dbReference type="FunFam" id="3.30.50.10:FF:000016">
    <property type="entry name" value="Nuclear receptor subfamily 2 group F member 1"/>
    <property type="match status" value="1"/>
</dbReference>
<dbReference type="InterPro" id="IPR001628">
    <property type="entry name" value="Znf_hrmn_rcpt"/>
</dbReference>
<dbReference type="GeneID" id="105905603"/>
<evidence type="ECO:0000313" key="16">
    <source>
        <dbReference type="RefSeq" id="XP_031420289.1"/>
    </source>
</evidence>
<dbReference type="GO" id="GO:0003700">
    <property type="term" value="F:DNA-binding transcription factor activity"/>
    <property type="evidence" value="ECO:0007669"/>
    <property type="project" value="InterPro"/>
</dbReference>
<evidence type="ECO:0000313" key="15">
    <source>
        <dbReference type="Proteomes" id="UP000515152"/>
    </source>
</evidence>
<dbReference type="InterPro" id="IPR035500">
    <property type="entry name" value="NHR-like_dom_sf"/>
</dbReference>
<dbReference type="SUPFAM" id="SSF57716">
    <property type="entry name" value="Glucocorticoid receptor-like (DNA-binding domain)"/>
    <property type="match status" value="1"/>
</dbReference>
<dbReference type="InterPro" id="IPR000536">
    <property type="entry name" value="Nucl_hrmn_rcpt_lig-bd"/>
</dbReference>
<dbReference type="SMART" id="SM00399">
    <property type="entry name" value="ZnF_C4"/>
    <property type="match status" value="1"/>
</dbReference>
<name>A0A6P8F5Q1_CLUHA</name>
<dbReference type="FunFam" id="1.10.565.10:FF:000003">
    <property type="entry name" value="Coup transcription factor 2 isoform 1"/>
    <property type="match status" value="1"/>
</dbReference>
<keyword evidence="5 11" id="KW-0862">Zinc</keyword>
<dbReference type="PROSITE" id="PS51030">
    <property type="entry name" value="NUCLEAR_REC_DBD_2"/>
    <property type="match status" value="1"/>
</dbReference>
<dbReference type="PROSITE" id="PS00031">
    <property type="entry name" value="NUCLEAR_REC_DBD_1"/>
    <property type="match status" value="1"/>
</dbReference>
<dbReference type="SMART" id="SM00430">
    <property type="entry name" value="HOLI"/>
    <property type="match status" value="1"/>
</dbReference>
<dbReference type="GO" id="GO:0005634">
    <property type="term" value="C:nucleus"/>
    <property type="evidence" value="ECO:0007669"/>
    <property type="project" value="UniProtKB-SubCell"/>
</dbReference>
<feature type="region of interest" description="Disordered" evidence="12">
    <location>
        <begin position="1"/>
        <end position="80"/>
    </location>
</feature>
<dbReference type="GO" id="GO:0008270">
    <property type="term" value="F:zinc ion binding"/>
    <property type="evidence" value="ECO:0007669"/>
    <property type="project" value="UniProtKB-KW"/>
</dbReference>
<dbReference type="Gene3D" id="3.30.50.10">
    <property type="entry name" value="Erythroid Transcription Factor GATA-1, subunit A"/>
    <property type="match status" value="1"/>
</dbReference>
<dbReference type="Pfam" id="PF00105">
    <property type="entry name" value="zf-C4"/>
    <property type="match status" value="1"/>
</dbReference>
<keyword evidence="9 11" id="KW-0675">Receptor</keyword>
<evidence type="ECO:0000259" key="14">
    <source>
        <dbReference type="PROSITE" id="PS51843"/>
    </source>
</evidence>
<evidence type="ECO:0000256" key="1">
    <source>
        <dbReference type="ARBA" id="ARBA00004123"/>
    </source>
</evidence>
<evidence type="ECO:0000256" key="8">
    <source>
        <dbReference type="ARBA" id="ARBA00023163"/>
    </source>
</evidence>
<dbReference type="InterPro" id="IPR050274">
    <property type="entry name" value="Nuclear_hormone_rcpt_NR2"/>
</dbReference>
<gene>
    <name evidence="16" type="primary">nr2f2</name>
</gene>
<keyword evidence="3 11" id="KW-0479">Metal-binding</keyword>
<dbReference type="GO" id="GO:0043565">
    <property type="term" value="F:sequence-specific DNA binding"/>
    <property type="evidence" value="ECO:0007669"/>
    <property type="project" value="InterPro"/>
</dbReference>
<evidence type="ECO:0000256" key="2">
    <source>
        <dbReference type="ARBA" id="ARBA00006421"/>
    </source>
</evidence>
<dbReference type="InterPro" id="IPR001723">
    <property type="entry name" value="Nuclear_hrmn_rcpt"/>
</dbReference>
<evidence type="ECO:0000256" key="4">
    <source>
        <dbReference type="ARBA" id="ARBA00022771"/>
    </source>
</evidence>
<evidence type="ECO:0000256" key="6">
    <source>
        <dbReference type="ARBA" id="ARBA00023015"/>
    </source>
</evidence>
<evidence type="ECO:0000256" key="9">
    <source>
        <dbReference type="ARBA" id="ARBA00023170"/>
    </source>
</evidence>
<evidence type="ECO:0000256" key="5">
    <source>
        <dbReference type="ARBA" id="ARBA00022833"/>
    </source>
</evidence>
<keyword evidence="4 11" id="KW-0863">Zinc-finger</keyword>
<dbReference type="PROSITE" id="PS51843">
    <property type="entry name" value="NR_LBD"/>
    <property type="match status" value="1"/>
</dbReference>
<proteinExistence type="inferred from homology"/>
<evidence type="ECO:0000256" key="11">
    <source>
        <dbReference type="RuleBase" id="RU004334"/>
    </source>
</evidence>
<dbReference type="SUPFAM" id="SSF48508">
    <property type="entry name" value="Nuclear receptor ligand-binding domain"/>
    <property type="match status" value="1"/>
</dbReference>
<accession>A0A6P8F5Q1</accession>
<keyword evidence="15" id="KW-1185">Reference proteome</keyword>
<dbReference type="CDD" id="cd06958">
    <property type="entry name" value="NR_DBD_COUP_TF"/>
    <property type="match status" value="1"/>
</dbReference>